<dbReference type="RefSeq" id="XP_020055673.1">
    <property type="nucleotide sequence ID" value="XM_020201358.1"/>
</dbReference>
<keyword evidence="3" id="KW-1185">Reference proteome</keyword>
<evidence type="ECO:0000313" key="3">
    <source>
        <dbReference type="Proteomes" id="UP000184546"/>
    </source>
</evidence>
<proteinExistence type="predicted"/>
<name>A0A1L9WT62_ASPA1</name>
<keyword evidence="1" id="KW-1133">Transmembrane helix</keyword>
<dbReference type="Proteomes" id="UP000184546">
    <property type="component" value="Unassembled WGS sequence"/>
</dbReference>
<evidence type="ECO:0000313" key="2">
    <source>
        <dbReference type="EMBL" id="OJJ99333.1"/>
    </source>
</evidence>
<sequence length="77" mass="8617">MAIALVRVILGVDYGQNMDISWFYFWSSMEIGAAVMVACAASSRQLCVTSRNRHLFKQTSESIMHPLSRSTQAIADF</sequence>
<dbReference type="AlphaFoldDB" id="A0A1L9WT62"/>
<protein>
    <submittedName>
        <fullName evidence="2">Uncharacterized protein</fullName>
    </submittedName>
</protein>
<dbReference type="OrthoDB" id="444631at2759"/>
<feature type="transmembrane region" description="Helical" evidence="1">
    <location>
        <begin position="23"/>
        <end position="43"/>
    </location>
</feature>
<organism evidence="2 3">
    <name type="scientific">Aspergillus aculeatus (strain ATCC 16872 / CBS 172.66 / WB 5094)</name>
    <dbReference type="NCBI Taxonomy" id="690307"/>
    <lineage>
        <taxon>Eukaryota</taxon>
        <taxon>Fungi</taxon>
        <taxon>Dikarya</taxon>
        <taxon>Ascomycota</taxon>
        <taxon>Pezizomycotina</taxon>
        <taxon>Eurotiomycetes</taxon>
        <taxon>Eurotiomycetidae</taxon>
        <taxon>Eurotiales</taxon>
        <taxon>Aspergillaceae</taxon>
        <taxon>Aspergillus</taxon>
        <taxon>Aspergillus subgen. Circumdati</taxon>
    </lineage>
</organism>
<dbReference type="STRING" id="690307.A0A1L9WT62"/>
<dbReference type="VEuPathDB" id="FungiDB:ASPACDRAFT_43996"/>
<dbReference type="EMBL" id="KV878978">
    <property type="protein sequence ID" value="OJJ99333.1"/>
    <property type="molecule type" value="Genomic_DNA"/>
</dbReference>
<gene>
    <name evidence="2" type="ORF">ASPACDRAFT_43996</name>
</gene>
<dbReference type="GeneID" id="30975172"/>
<reference evidence="3" key="1">
    <citation type="journal article" date="2017" name="Genome Biol.">
        <title>Comparative genomics reveals high biological diversity and specific adaptations in the industrially and medically important fungal genus Aspergillus.</title>
        <authorList>
            <person name="de Vries R.P."/>
            <person name="Riley R."/>
            <person name="Wiebenga A."/>
            <person name="Aguilar-Osorio G."/>
            <person name="Amillis S."/>
            <person name="Uchima C.A."/>
            <person name="Anderluh G."/>
            <person name="Asadollahi M."/>
            <person name="Askin M."/>
            <person name="Barry K."/>
            <person name="Battaglia E."/>
            <person name="Bayram O."/>
            <person name="Benocci T."/>
            <person name="Braus-Stromeyer S.A."/>
            <person name="Caldana C."/>
            <person name="Canovas D."/>
            <person name="Cerqueira G.C."/>
            <person name="Chen F."/>
            <person name="Chen W."/>
            <person name="Choi C."/>
            <person name="Clum A."/>
            <person name="Dos Santos R.A."/>
            <person name="Damasio A.R."/>
            <person name="Diallinas G."/>
            <person name="Emri T."/>
            <person name="Fekete E."/>
            <person name="Flipphi M."/>
            <person name="Freyberg S."/>
            <person name="Gallo A."/>
            <person name="Gournas C."/>
            <person name="Habgood R."/>
            <person name="Hainaut M."/>
            <person name="Harispe M.L."/>
            <person name="Henrissat B."/>
            <person name="Hilden K.S."/>
            <person name="Hope R."/>
            <person name="Hossain A."/>
            <person name="Karabika E."/>
            <person name="Karaffa L."/>
            <person name="Karanyi Z."/>
            <person name="Krasevec N."/>
            <person name="Kuo A."/>
            <person name="Kusch H."/>
            <person name="LaButti K."/>
            <person name="Lagendijk E.L."/>
            <person name="Lapidus A."/>
            <person name="Levasseur A."/>
            <person name="Lindquist E."/>
            <person name="Lipzen A."/>
            <person name="Logrieco A.F."/>
            <person name="MacCabe A."/>
            <person name="Maekelae M.R."/>
            <person name="Malavazi I."/>
            <person name="Melin P."/>
            <person name="Meyer V."/>
            <person name="Mielnichuk N."/>
            <person name="Miskei M."/>
            <person name="Molnar A.P."/>
            <person name="Mule G."/>
            <person name="Ngan C.Y."/>
            <person name="Orejas M."/>
            <person name="Orosz E."/>
            <person name="Ouedraogo J.P."/>
            <person name="Overkamp K.M."/>
            <person name="Park H.-S."/>
            <person name="Perrone G."/>
            <person name="Piumi F."/>
            <person name="Punt P.J."/>
            <person name="Ram A.F."/>
            <person name="Ramon A."/>
            <person name="Rauscher S."/>
            <person name="Record E."/>
            <person name="Riano-Pachon D.M."/>
            <person name="Robert V."/>
            <person name="Roehrig J."/>
            <person name="Ruller R."/>
            <person name="Salamov A."/>
            <person name="Salih N.S."/>
            <person name="Samson R.A."/>
            <person name="Sandor E."/>
            <person name="Sanguinetti M."/>
            <person name="Schuetze T."/>
            <person name="Sepcic K."/>
            <person name="Shelest E."/>
            <person name="Sherlock G."/>
            <person name="Sophianopoulou V."/>
            <person name="Squina F.M."/>
            <person name="Sun H."/>
            <person name="Susca A."/>
            <person name="Todd R.B."/>
            <person name="Tsang A."/>
            <person name="Unkles S.E."/>
            <person name="van de Wiele N."/>
            <person name="van Rossen-Uffink D."/>
            <person name="Oliveira J.V."/>
            <person name="Vesth T.C."/>
            <person name="Visser J."/>
            <person name="Yu J.-H."/>
            <person name="Zhou M."/>
            <person name="Andersen M.R."/>
            <person name="Archer D.B."/>
            <person name="Baker S.E."/>
            <person name="Benoit I."/>
            <person name="Brakhage A.A."/>
            <person name="Braus G.H."/>
            <person name="Fischer R."/>
            <person name="Frisvad J.C."/>
            <person name="Goldman G.H."/>
            <person name="Houbraken J."/>
            <person name="Oakley B."/>
            <person name="Pocsi I."/>
            <person name="Scazzocchio C."/>
            <person name="Seiboth B."/>
            <person name="vanKuyk P.A."/>
            <person name="Wortman J."/>
            <person name="Dyer P.S."/>
            <person name="Grigoriev I.V."/>
        </authorList>
    </citation>
    <scope>NUCLEOTIDE SEQUENCE [LARGE SCALE GENOMIC DNA]</scope>
    <source>
        <strain evidence="3">ATCC 16872 / CBS 172.66 / WB 5094</strain>
    </source>
</reference>
<accession>A0A1L9WT62</accession>
<evidence type="ECO:0000256" key="1">
    <source>
        <dbReference type="SAM" id="Phobius"/>
    </source>
</evidence>
<keyword evidence="1" id="KW-0812">Transmembrane</keyword>
<keyword evidence="1" id="KW-0472">Membrane</keyword>